<evidence type="ECO:0000256" key="1">
    <source>
        <dbReference type="ARBA" id="ARBA00004496"/>
    </source>
</evidence>
<dbReference type="InterPro" id="IPR017449">
    <property type="entry name" value="Pro-tRNA_synth_II"/>
</dbReference>
<dbReference type="FunFam" id="3.40.50.800:FF:000005">
    <property type="entry name" value="bifunctional glutamate/proline--tRNA ligase"/>
    <property type="match status" value="1"/>
</dbReference>
<dbReference type="InterPro" id="IPR004154">
    <property type="entry name" value="Anticodon-bd"/>
</dbReference>
<comment type="domain">
    <text evidence="11">Consists of three domains: the N-terminal catalytic domain, the anticodon-binding domain and the C-terminal extension.</text>
</comment>
<evidence type="ECO:0000256" key="10">
    <source>
        <dbReference type="ARBA" id="ARBA00060806"/>
    </source>
</evidence>
<dbReference type="CDD" id="cd00778">
    <property type="entry name" value="ProRS_core_arch_euk"/>
    <property type="match status" value="1"/>
</dbReference>
<dbReference type="FunFam" id="3.30.110.30:FF:000005">
    <property type="entry name" value="Proline--tRNA ligase"/>
    <property type="match status" value="1"/>
</dbReference>
<keyword evidence="6 11" id="KW-0067">ATP-binding</keyword>
<comment type="subunit">
    <text evidence="2 11">Homodimer.</text>
</comment>
<dbReference type="FunFam" id="3.30.930.10:FF:000023">
    <property type="entry name" value="Proline--tRNA ligase"/>
    <property type="match status" value="1"/>
</dbReference>
<dbReference type="InterPro" id="IPR002316">
    <property type="entry name" value="Pro-tRNA-ligase_IIa"/>
</dbReference>
<evidence type="ECO:0000256" key="11">
    <source>
        <dbReference type="HAMAP-Rule" id="MF_01571"/>
    </source>
</evidence>
<proteinExistence type="inferred from homology"/>
<keyword evidence="3 11" id="KW-0963">Cytoplasm</keyword>
<accession>A0A0H3J6E1</accession>
<dbReference type="Gene3D" id="3.40.50.800">
    <property type="entry name" value="Anticodon-binding domain"/>
    <property type="match status" value="1"/>
</dbReference>
<reference evidence="14 15" key="3">
    <citation type="journal article" name="Genome Announc.">
        <title>Improved Draft Genome Sequence of Clostridium pasteurianum Strain ATCC 6013 (DSM 525) Using a Hybrid Next-Generation Sequencing Approach.</title>
        <authorList>
            <person name="Pyne M.E."/>
            <person name="Utturkar S."/>
            <person name="Brown S.D."/>
            <person name="Moo-Young M."/>
            <person name="Chung D.A."/>
            <person name="Chou C.P."/>
        </authorList>
    </citation>
    <scope>NUCLEOTIDE SEQUENCE [LARGE SCALE GENOMIC DNA]</scope>
    <source>
        <strain evidence="14 15">ATCC 6013</strain>
    </source>
</reference>
<dbReference type="GeneID" id="93073574"/>
<dbReference type="CDD" id="cd00862">
    <property type="entry name" value="ProRS_anticodon_zinc"/>
    <property type="match status" value="1"/>
</dbReference>
<dbReference type="PRINTS" id="PR01046">
    <property type="entry name" value="TRNASYNTHPRO"/>
</dbReference>
<evidence type="ECO:0000313" key="15">
    <source>
        <dbReference type="Proteomes" id="UP000028042"/>
    </source>
</evidence>
<feature type="domain" description="Aminoacyl-transfer RNA synthetases class-II family profile" evidence="12">
    <location>
        <begin position="45"/>
        <end position="288"/>
    </location>
</feature>
<dbReference type="Proteomes" id="UP000028042">
    <property type="component" value="Unassembled WGS sequence"/>
</dbReference>
<evidence type="ECO:0000256" key="6">
    <source>
        <dbReference type="ARBA" id="ARBA00022840"/>
    </source>
</evidence>
<evidence type="ECO:0000256" key="9">
    <source>
        <dbReference type="ARBA" id="ARBA00047671"/>
    </source>
</evidence>
<evidence type="ECO:0000313" key="13">
    <source>
        <dbReference type="EMBL" id="AJA51466.1"/>
    </source>
</evidence>
<keyword evidence="7 11" id="KW-0648">Protein biosynthesis</keyword>
<dbReference type="eggNOG" id="COG0441">
    <property type="taxonomic scope" value="Bacteria"/>
</dbReference>
<comment type="similarity">
    <text evidence="10 11">Belongs to the class-II aminoacyl-tRNA synthetase family. ProS type 3 subfamily.</text>
</comment>
<protein>
    <recommendedName>
        <fullName evidence="11">Proline--tRNA ligase</fullName>
        <ecNumber evidence="11">6.1.1.15</ecNumber>
    </recommendedName>
    <alternativeName>
        <fullName evidence="11">Prolyl-tRNA synthetase</fullName>
        <shortName evidence="11">ProRS</shortName>
    </alternativeName>
</protein>
<dbReference type="Gene3D" id="3.30.110.30">
    <property type="entry name" value="C-terminal domain of ProRS"/>
    <property type="match status" value="1"/>
</dbReference>
<dbReference type="InterPro" id="IPR016061">
    <property type="entry name" value="Pro-tRNA_ligase_II_C"/>
</dbReference>
<dbReference type="Pfam" id="PF03129">
    <property type="entry name" value="HGTP_anticodon"/>
    <property type="match status" value="1"/>
</dbReference>
<evidence type="ECO:0000256" key="7">
    <source>
        <dbReference type="ARBA" id="ARBA00022917"/>
    </source>
</evidence>
<dbReference type="InterPro" id="IPR006195">
    <property type="entry name" value="aa-tRNA-synth_II"/>
</dbReference>
<dbReference type="InterPro" id="IPR036621">
    <property type="entry name" value="Anticodon-bd_dom_sf"/>
</dbReference>
<reference evidence="14" key="2">
    <citation type="submission" date="2015-10" db="EMBL/GenBank/DDBJ databases">
        <title>Improved Draft Genome Sequence of Clostridium pasteurianum Strain ATCC 6013 (DSM 525) Using a Hybrid Next-Generation Sequencing Approach.</title>
        <authorList>
            <person name="Pyne M.E."/>
            <person name="Utturkar S.M."/>
            <person name="Brown S.D."/>
            <person name="Moo-Young M."/>
            <person name="Chung D.A."/>
            <person name="Chou P.C."/>
        </authorList>
    </citation>
    <scope>NUCLEOTIDE SEQUENCE</scope>
    <source>
        <strain evidence="14">ATCC 6013</strain>
    </source>
</reference>
<dbReference type="PROSITE" id="PS50862">
    <property type="entry name" value="AA_TRNA_LIGASE_II"/>
    <property type="match status" value="1"/>
</dbReference>
<keyword evidence="8 11" id="KW-0030">Aminoacyl-tRNA synthetase</keyword>
<dbReference type="Gene3D" id="3.30.930.10">
    <property type="entry name" value="Bira Bifunctional Protein, Domain 2"/>
    <property type="match status" value="1"/>
</dbReference>
<evidence type="ECO:0000256" key="3">
    <source>
        <dbReference type="ARBA" id="ARBA00022490"/>
    </source>
</evidence>
<dbReference type="InterPro" id="IPR033721">
    <property type="entry name" value="ProRS_core_arch_euk"/>
</dbReference>
<dbReference type="EMBL" id="CP009268">
    <property type="protein sequence ID" value="AJA51466.1"/>
    <property type="molecule type" value="Genomic_DNA"/>
</dbReference>
<dbReference type="PANTHER" id="PTHR43382:SF2">
    <property type="entry name" value="BIFUNCTIONAL GLUTAMATE_PROLINE--TRNA LIGASE"/>
    <property type="match status" value="1"/>
</dbReference>
<dbReference type="GO" id="GO:0017101">
    <property type="term" value="C:aminoacyl-tRNA synthetase multienzyme complex"/>
    <property type="evidence" value="ECO:0007669"/>
    <property type="project" value="TreeGrafter"/>
</dbReference>
<dbReference type="KEGG" id="cpat:CLPA_c13990"/>
<dbReference type="EMBL" id="JPGY02000001">
    <property type="protein sequence ID" value="KRU12527.1"/>
    <property type="molecule type" value="Genomic_DNA"/>
</dbReference>
<keyword evidence="5 11" id="KW-0547">Nucleotide-binding</keyword>
<dbReference type="InterPro" id="IPR045864">
    <property type="entry name" value="aa-tRNA-synth_II/BPL/LPL"/>
</dbReference>
<evidence type="ECO:0000256" key="5">
    <source>
        <dbReference type="ARBA" id="ARBA00022741"/>
    </source>
</evidence>
<keyword evidence="16" id="KW-1185">Reference proteome</keyword>
<dbReference type="SUPFAM" id="SSF52954">
    <property type="entry name" value="Class II aaRS ABD-related"/>
    <property type="match status" value="1"/>
</dbReference>
<dbReference type="GO" id="GO:0140096">
    <property type="term" value="F:catalytic activity, acting on a protein"/>
    <property type="evidence" value="ECO:0007669"/>
    <property type="project" value="UniProtKB-ARBA"/>
</dbReference>
<dbReference type="SUPFAM" id="SSF55681">
    <property type="entry name" value="Class II aaRS and biotin synthetases"/>
    <property type="match status" value="1"/>
</dbReference>
<comment type="subcellular location">
    <subcellularLocation>
        <location evidence="1 11">Cytoplasm</location>
    </subcellularLocation>
</comment>
<dbReference type="GO" id="GO:0004827">
    <property type="term" value="F:proline-tRNA ligase activity"/>
    <property type="evidence" value="ECO:0007669"/>
    <property type="project" value="UniProtKB-UniRule"/>
</dbReference>
<dbReference type="HAMAP" id="MF_01571">
    <property type="entry name" value="Pro_tRNA_synth_type3"/>
    <property type="match status" value="1"/>
</dbReference>
<dbReference type="PANTHER" id="PTHR43382">
    <property type="entry name" value="PROLYL-TRNA SYNTHETASE"/>
    <property type="match status" value="1"/>
</dbReference>
<dbReference type="GO" id="GO:0016740">
    <property type="term" value="F:transferase activity"/>
    <property type="evidence" value="ECO:0007669"/>
    <property type="project" value="UniProtKB-ARBA"/>
</dbReference>
<reference evidence="13 16" key="1">
    <citation type="journal article" date="2015" name="Genome Announc.">
        <title>Complete Genome Sequence of the Nitrogen-Fixing and Solvent-Producing Clostridium pasteurianum DSM 525.</title>
        <authorList>
            <person name="Poehlein A."/>
            <person name="Grosse-Honebrink A."/>
            <person name="Zhang Y."/>
            <person name="Minton N.P."/>
            <person name="Daniel R."/>
        </authorList>
    </citation>
    <scope>NUCLEOTIDE SEQUENCE [LARGE SCALE GENOMIC DNA]</scope>
    <source>
        <strain evidence="13">DSM 525</strain>
        <strain evidence="16">DSM 525 / ATCC 6013</strain>
    </source>
</reference>
<evidence type="ECO:0000259" key="12">
    <source>
        <dbReference type="PROSITE" id="PS50862"/>
    </source>
</evidence>
<evidence type="ECO:0000256" key="4">
    <source>
        <dbReference type="ARBA" id="ARBA00022598"/>
    </source>
</evidence>
<dbReference type="NCBIfam" id="TIGR00408">
    <property type="entry name" value="proS_fam_I"/>
    <property type="match status" value="1"/>
</dbReference>
<organism evidence="13 16">
    <name type="scientific">Clostridium pasteurianum DSM 525 = ATCC 6013</name>
    <dbReference type="NCBI Taxonomy" id="1262449"/>
    <lineage>
        <taxon>Bacteria</taxon>
        <taxon>Bacillati</taxon>
        <taxon>Bacillota</taxon>
        <taxon>Clostridia</taxon>
        <taxon>Eubacteriales</taxon>
        <taxon>Clostridiaceae</taxon>
        <taxon>Clostridium</taxon>
    </lineage>
</organism>
<evidence type="ECO:0000313" key="16">
    <source>
        <dbReference type="Proteomes" id="UP000030905"/>
    </source>
</evidence>
<dbReference type="PATRIC" id="fig|1262449.3.peg.3848"/>
<evidence type="ECO:0000313" key="14">
    <source>
        <dbReference type="EMBL" id="KRU12527.1"/>
    </source>
</evidence>
<dbReference type="Pfam" id="PF09180">
    <property type="entry name" value="ProRS-C_1"/>
    <property type="match status" value="1"/>
</dbReference>
<dbReference type="GO" id="GO:0005737">
    <property type="term" value="C:cytoplasm"/>
    <property type="evidence" value="ECO:0007669"/>
    <property type="project" value="UniProtKB-SubCell"/>
</dbReference>
<dbReference type="KEGG" id="cpae:CPAST_c13990"/>
<dbReference type="InterPro" id="IPR004499">
    <property type="entry name" value="Pro-tRNA-ligase_IIa_arc-type"/>
</dbReference>
<gene>
    <name evidence="11 13" type="primary">proS</name>
    <name evidence="13" type="ORF">CLPA_c13990</name>
    <name evidence="14" type="ORF">CP6013_01775</name>
</gene>
<comment type="catalytic activity">
    <reaction evidence="9 11">
        <text>tRNA(Pro) + L-proline + ATP = L-prolyl-tRNA(Pro) + AMP + diphosphate</text>
        <dbReference type="Rhea" id="RHEA:14305"/>
        <dbReference type="Rhea" id="RHEA-COMP:9700"/>
        <dbReference type="Rhea" id="RHEA-COMP:9702"/>
        <dbReference type="ChEBI" id="CHEBI:30616"/>
        <dbReference type="ChEBI" id="CHEBI:33019"/>
        <dbReference type="ChEBI" id="CHEBI:60039"/>
        <dbReference type="ChEBI" id="CHEBI:78442"/>
        <dbReference type="ChEBI" id="CHEBI:78532"/>
        <dbReference type="ChEBI" id="CHEBI:456215"/>
        <dbReference type="EC" id="6.1.1.15"/>
    </reaction>
</comment>
<dbReference type="Pfam" id="PF00587">
    <property type="entry name" value="tRNA-synt_2b"/>
    <property type="match status" value="1"/>
</dbReference>
<dbReference type="AlphaFoldDB" id="A0A0H3J6E1"/>
<dbReference type="SUPFAM" id="SSF64586">
    <property type="entry name" value="C-terminal domain of ProRS"/>
    <property type="match status" value="1"/>
</dbReference>
<evidence type="ECO:0000256" key="8">
    <source>
        <dbReference type="ARBA" id="ARBA00023146"/>
    </source>
</evidence>
<dbReference type="SMART" id="SM00946">
    <property type="entry name" value="ProRS-C_1"/>
    <property type="match status" value="1"/>
</dbReference>
<dbReference type="EC" id="6.1.1.15" evidence="11"/>
<sequence length="480" mass="55122">MSKKNNNKRVEQITSMDEDFAQWYTDIVKKAELVDYSSVKGCVILRPYAYAIWENIQKYLDGKFKEKGHENVYMPLLIPESLLQKEKDHVEGFAPEVAWVTKGGNDELTEKLCVRPTSETLFCEHYAKIVQSYKDLPKLYNQWCSVVRWEKTTRPFLRTTEFLWQEGHTIHATKEEAEAETIQMLNIYADFCENMLAIPVVKGRKTEKEKFAGAEATYTIESLMHDGKALQSGTSHFFGQNFAKAFGIQFADKNEKLEYVNQTSWGMTTRIIGAIIMVHGDDEGLKMPPRIAPTQVVIVPIAQHKEGVIEKATELKDRIAKVARVKMDISDKTPGWKFSEYEMKGIPVRLEVGPKDMEKNQVVLVRRDTREKIFVPMDELETKIPELLEDIHKSMLEAATKAREEKTNIATTMEEFNDIVENKTGFVKAMWCGDKDCEDKIKEDTGATSRCIPFEQEELSDTCVCCGKKAKHMVYWGRAY</sequence>
<name>A0A0H3J6E1_CLOPA</name>
<keyword evidence="4 11" id="KW-0436">Ligase</keyword>
<dbReference type="Proteomes" id="UP000030905">
    <property type="component" value="Chromosome"/>
</dbReference>
<evidence type="ECO:0000256" key="2">
    <source>
        <dbReference type="ARBA" id="ARBA00011738"/>
    </source>
</evidence>
<dbReference type="GO" id="GO:0006433">
    <property type="term" value="P:prolyl-tRNA aminoacylation"/>
    <property type="evidence" value="ECO:0007669"/>
    <property type="project" value="UniProtKB-UniRule"/>
</dbReference>
<dbReference type="GO" id="GO:0005524">
    <property type="term" value="F:ATP binding"/>
    <property type="evidence" value="ECO:0007669"/>
    <property type="project" value="UniProtKB-UniRule"/>
</dbReference>
<comment type="function">
    <text evidence="11">Catalyzes the attachment of proline to tRNA(Pro) in a two-step reaction: proline is first activated by ATP to form Pro-AMP and then transferred to the acceptor end of tRNA(Pro).</text>
</comment>
<dbReference type="InterPro" id="IPR002314">
    <property type="entry name" value="aa-tRNA-synt_IIb"/>
</dbReference>
<dbReference type="RefSeq" id="WP_003447938.1">
    <property type="nucleotide sequence ID" value="NZ_ANZB01000018.1"/>
</dbReference>